<dbReference type="Pfam" id="PF13563">
    <property type="entry name" value="2_5_RNA_ligase2"/>
    <property type="match status" value="1"/>
</dbReference>
<gene>
    <name evidence="1" type="ORF">GCM10022276_03280</name>
</gene>
<proteinExistence type="predicted"/>
<evidence type="ECO:0000313" key="2">
    <source>
        <dbReference type="Proteomes" id="UP001500827"/>
    </source>
</evidence>
<sequence length="168" mass="18472">MAGPLIITAELAGEDQAWLDRLRQAHFPPERNHLAAHLTMFHALPPTAEAEVRSRLAQLASAAPPRASIEGLMNLGGGVAYRISSQELDAVRRELAETFHGLLSAQDAGGWRPHVTIQNKVTPKVARDLLDTLAADFRSRALRISGLGLHRYLGGPWEKLAIYKFRGR</sequence>
<evidence type="ECO:0000313" key="1">
    <source>
        <dbReference type="EMBL" id="GAA3887580.1"/>
    </source>
</evidence>
<dbReference type="Gene3D" id="3.90.1140.10">
    <property type="entry name" value="Cyclic phosphodiesterase"/>
    <property type="match status" value="1"/>
</dbReference>
<comment type="caution">
    <text evidence="1">The sequence shown here is derived from an EMBL/GenBank/DDBJ whole genome shotgun (WGS) entry which is preliminary data.</text>
</comment>
<organism evidence="1 2">
    <name type="scientific">Sphingomonas limnosediminicola</name>
    <dbReference type="NCBI Taxonomy" id="940133"/>
    <lineage>
        <taxon>Bacteria</taxon>
        <taxon>Pseudomonadati</taxon>
        <taxon>Pseudomonadota</taxon>
        <taxon>Alphaproteobacteria</taxon>
        <taxon>Sphingomonadales</taxon>
        <taxon>Sphingomonadaceae</taxon>
        <taxon>Sphingomonas</taxon>
    </lineage>
</organism>
<keyword evidence="1" id="KW-0436">Ligase</keyword>
<name>A0ABP7KWG3_9SPHN</name>
<dbReference type="SUPFAM" id="SSF55144">
    <property type="entry name" value="LigT-like"/>
    <property type="match status" value="1"/>
</dbReference>
<accession>A0ABP7KWG3</accession>
<keyword evidence="2" id="KW-1185">Reference proteome</keyword>
<dbReference type="RefSeq" id="WP_344697956.1">
    <property type="nucleotide sequence ID" value="NZ_BAABBM010000001.1"/>
</dbReference>
<dbReference type="EMBL" id="BAABBM010000001">
    <property type="protein sequence ID" value="GAA3887580.1"/>
    <property type="molecule type" value="Genomic_DNA"/>
</dbReference>
<dbReference type="GO" id="GO:0016874">
    <property type="term" value="F:ligase activity"/>
    <property type="evidence" value="ECO:0007669"/>
    <property type="project" value="UniProtKB-KW"/>
</dbReference>
<dbReference type="InterPro" id="IPR009097">
    <property type="entry name" value="Cyclic_Pdiesterase"/>
</dbReference>
<reference evidence="2" key="1">
    <citation type="journal article" date="2019" name="Int. J. Syst. Evol. Microbiol.">
        <title>The Global Catalogue of Microorganisms (GCM) 10K type strain sequencing project: providing services to taxonomists for standard genome sequencing and annotation.</title>
        <authorList>
            <consortium name="The Broad Institute Genomics Platform"/>
            <consortium name="The Broad Institute Genome Sequencing Center for Infectious Disease"/>
            <person name="Wu L."/>
            <person name="Ma J."/>
        </authorList>
    </citation>
    <scope>NUCLEOTIDE SEQUENCE [LARGE SCALE GENOMIC DNA]</scope>
    <source>
        <strain evidence="2">JCM 17543</strain>
    </source>
</reference>
<dbReference type="Proteomes" id="UP001500827">
    <property type="component" value="Unassembled WGS sequence"/>
</dbReference>
<protein>
    <submittedName>
        <fullName evidence="1">2'-5' RNA ligase family protein</fullName>
    </submittedName>
</protein>